<sequence length="132" mass="15211">MELLKAVDQKQKTKTDICKDFVLVNSILLRRSGIQLQYSQSKSPKVFIPSTAIKHNHQCLKIHVSKRLFTSTAELIASQNNAHYTRWFNQDQLSFRRESLFIDAAEASRNITARVIERNVSGPLHRFLEGSR</sequence>
<keyword evidence="2" id="KW-1185">Reference proteome</keyword>
<proteinExistence type="predicted"/>
<comment type="caution">
    <text evidence="1">The sequence shown here is derived from an EMBL/GenBank/DDBJ whole genome shotgun (WGS) entry which is preliminary data.</text>
</comment>
<protein>
    <submittedName>
        <fullName evidence="1">Uncharacterized protein</fullName>
    </submittedName>
</protein>
<dbReference type="EMBL" id="BMAU01021431">
    <property type="protein sequence ID" value="GFY35337.1"/>
    <property type="molecule type" value="Genomic_DNA"/>
</dbReference>
<accession>A0A8X6WIV6</accession>
<name>A0A8X6WIV6_TRICX</name>
<dbReference type="AlphaFoldDB" id="A0A8X6WIV6"/>
<organism evidence="1 2">
    <name type="scientific">Trichonephila clavipes</name>
    <name type="common">Golden silk orbweaver</name>
    <name type="synonym">Nephila clavipes</name>
    <dbReference type="NCBI Taxonomy" id="2585209"/>
    <lineage>
        <taxon>Eukaryota</taxon>
        <taxon>Metazoa</taxon>
        <taxon>Ecdysozoa</taxon>
        <taxon>Arthropoda</taxon>
        <taxon>Chelicerata</taxon>
        <taxon>Arachnida</taxon>
        <taxon>Araneae</taxon>
        <taxon>Araneomorphae</taxon>
        <taxon>Entelegynae</taxon>
        <taxon>Araneoidea</taxon>
        <taxon>Nephilidae</taxon>
        <taxon>Trichonephila</taxon>
    </lineage>
</organism>
<reference evidence="1" key="1">
    <citation type="submission" date="2020-08" db="EMBL/GenBank/DDBJ databases">
        <title>Multicomponent nature underlies the extraordinary mechanical properties of spider dragline silk.</title>
        <authorList>
            <person name="Kono N."/>
            <person name="Nakamura H."/>
            <person name="Mori M."/>
            <person name="Yoshida Y."/>
            <person name="Ohtoshi R."/>
            <person name="Malay A.D."/>
            <person name="Moran D.A.P."/>
            <person name="Tomita M."/>
            <person name="Numata K."/>
            <person name="Arakawa K."/>
        </authorList>
    </citation>
    <scope>NUCLEOTIDE SEQUENCE</scope>
</reference>
<dbReference type="Proteomes" id="UP000887159">
    <property type="component" value="Unassembled WGS sequence"/>
</dbReference>
<evidence type="ECO:0000313" key="2">
    <source>
        <dbReference type="Proteomes" id="UP000887159"/>
    </source>
</evidence>
<evidence type="ECO:0000313" key="1">
    <source>
        <dbReference type="EMBL" id="GFY35337.1"/>
    </source>
</evidence>
<gene>
    <name evidence="1" type="ORF">TNCV_796891</name>
</gene>